<reference evidence="4" key="1">
    <citation type="submission" date="2016-10" db="EMBL/GenBank/DDBJ databases">
        <authorList>
            <person name="Varghese N."/>
            <person name="Submissions S."/>
        </authorList>
    </citation>
    <scope>NUCLEOTIDE SEQUENCE [LARGE SCALE GENOMIC DNA]</scope>
    <source>
        <strain evidence="4">JCM 14963</strain>
    </source>
</reference>
<evidence type="ECO:0000313" key="4">
    <source>
        <dbReference type="Proteomes" id="UP000243413"/>
    </source>
</evidence>
<protein>
    <recommendedName>
        <fullName evidence="2">DUF4399 domain-containing protein</fullName>
    </recommendedName>
</protein>
<dbReference type="RefSeq" id="WP_092287974.1">
    <property type="nucleotide sequence ID" value="NZ_LT629763.1"/>
</dbReference>
<keyword evidence="1" id="KW-0732">Signal</keyword>
<dbReference type="STRING" id="472181.SAMN05216271_3357"/>
<evidence type="ECO:0000259" key="2">
    <source>
        <dbReference type="Pfam" id="PF14347"/>
    </source>
</evidence>
<dbReference type="EMBL" id="LT629763">
    <property type="protein sequence ID" value="SDT01487.1"/>
    <property type="molecule type" value="Genomic_DNA"/>
</dbReference>
<dbReference type="Proteomes" id="UP000243413">
    <property type="component" value="Chromosome I"/>
</dbReference>
<feature type="signal peptide" evidence="1">
    <location>
        <begin position="1"/>
        <end position="23"/>
    </location>
</feature>
<dbReference type="Pfam" id="PF14347">
    <property type="entry name" value="DUF4399"/>
    <property type="match status" value="1"/>
</dbReference>
<dbReference type="AlphaFoldDB" id="A0A1H1WWF8"/>
<sequence length="140" mass="14358">MPKTLTRTLSALLLGSLSTLALADSNAETPSAFIISPADGATVSSPVTVQFGLSGMGVAPAGVERAGTGHHHLLVDAKSLPAAGQPIPTDDNHKHFGGGQTQVSLDLPPGEHTLQLIMGDQNHVPLQPSVTSEKITITVE</sequence>
<dbReference type="OrthoDB" id="531568at2"/>
<feature type="domain" description="DUF4399" evidence="2">
    <location>
        <begin position="49"/>
        <end position="140"/>
    </location>
</feature>
<accession>A0A1H1WWF8</accession>
<evidence type="ECO:0000313" key="3">
    <source>
        <dbReference type="EMBL" id="SDT01487.1"/>
    </source>
</evidence>
<organism evidence="3 4">
    <name type="scientific">Halopseudomonas sabulinigri</name>
    <dbReference type="NCBI Taxonomy" id="472181"/>
    <lineage>
        <taxon>Bacteria</taxon>
        <taxon>Pseudomonadati</taxon>
        <taxon>Pseudomonadota</taxon>
        <taxon>Gammaproteobacteria</taxon>
        <taxon>Pseudomonadales</taxon>
        <taxon>Pseudomonadaceae</taxon>
        <taxon>Halopseudomonas</taxon>
    </lineage>
</organism>
<name>A0A1H1WWF8_9GAMM</name>
<dbReference type="InterPro" id="IPR025512">
    <property type="entry name" value="DUF4399"/>
</dbReference>
<evidence type="ECO:0000256" key="1">
    <source>
        <dbReference type="SAM" id="SignalP"/>
    </source>
</evidence>
<gene>
    <name evidence="3" type="ORF">SAMN05216271_3357</name>
</gene>
<proteinExistence type="predicted"/>
<feature type="chain" id="PRO_5009264876" description="DUF4399 domain-containing protein" evidence="1">
    <location>
        <begin position="24"/>
        <end position="140"/>
    </location>
</feature>